<sequence>MTINETTYTSGTVRVYPEGSQIPRCHLEENREGGVGFDFGQFGFANAQARQAHGMDYEDFDYEEEQFKGFRQYMEYRIGRRPKLTDYLGLSFYKDDSNEEILDQMEETRNQLQGYYNRRDQRRVGYKPMSQLRIETPDGKRTMKRSSKSLKYCEDKLYERLFGNRKTINVKCLEISCPFEALRFPPSLKLKIQELKIESICGDDLNAYQQIIDPSCLPLKRVVLNDFNDYKYNIVKSAETLVIQKGPYFFHHEEMINALLQVSNRNVIVNKFNGNSMTCSSLIRRWIDQKRPIGSCWSFNFESGEMISSIMKELEKHGIRSSKRCINIRNDNDSMVKVSYEPSETEPVWVLKFEVVDVGI</sequence>
<proteinExistence type="predicted"/>
<accession>A0A1I7TCI9</accession>
<organism evidence="1 2">
    <name type="scientific">Caenorhabditis tropicalis</name>
    <dbReference type="NCBI Taxonomy" id="1561998"/>
    <lineage>
        <taxon>Eukaryota</taxon>
        <taxon>Metazoa</taxon>
        <taxon>Ecdysozoa</taxon>
        <taxon>Nematoda</taxon>
        <taxon>Chromadorea</taxon>
        <taxon>Rhabditida</taxon>
        <taxon>Rhabditina</taxon>
        <taxon>Rhabditomorpha</taxon>
        <taxon>Rhabditoidea</taxon>
        <taxon>Rhabditidae</taxon>
        <taxon>Peloderinae</taxon>
        <taxon>Caenorhabditis</taxon>
    </lineage>
</organism>
<reference evidence="2" key="1">
    <citation type="submission" date="2016-11" db="UniProtKB">
        <authorList>
            <consortium name="WormBaseParasite"/>
        </authorList>
    </citation>
    <scope>IDENTIFICATION</scope>
</reference>
<dbReference type="InterPro" id="IPR021942">
    <property type="entry name" value="DUF3557"/>
</dbReference>
<dbReference type="WBParaSite" id="Csp11.Scaffold581.g4574.t1">
    <property type="protein sequence ID" value="Csp11.Scaffold581.g4574.t1"/>
    <property type="gene ID" value="Csp11.Scaffold581.g4574"/>
</dbReference>
<protein>
    <submittedName>
        <fullName evidence="2">FBA_2 domain-containing protein</fullName>
    </submittedName>
</protein>
<dbReference type="PANTHER" id="PTHR31379:SF1">
    <property type="entry name" value="F-BOX C PROTEIN-RELATED"/>
    <property type="match status" value="1"/>
</dbReference>
<dbReference type="AlphaFoldDB" id="A0A1I7TCI9"/>
<dbReference type="PANTHER" id="PTHR31379">
    <property type="entry name" value="F-BOX C PROTEIN-RELATED-RELATED"/>
    <property type="match status" value="1"/>
</dbReference>
<keyword evidence="1" id="KW-1185">Reference proteome</keyword>
<dbReference type="Proteomes" id="UP000095282">
    <property type="component" value="Unplaced"/>
</dbReference>
<dbReference type="eggNOG" id="ENOG502TJW7">
    <property type="taxonomic scope" value="Eukaryota"/>
</dbReference>
<name>A0A1I7TCI9_9PELO</name>
<evidence type="ECO:0000313" key="1">
    <source>
        <dbReference type="Proteomes" id="UP000095282"/>
    </source>
</evidence>
<evidence type="ECO:0000313" key="2">
    <source>
        <dbReference type="WBParaSite" id="Csp11.Scaffold581.g4574.t1"/>
    </source>
</evidence>
<dbReference type="Pfam" id="PF12078">
    <property type="entry name" value="DUF3557"/>
    <property type="match status" value="1"/>
</dbReference>